<accession>A0A6L6IYX2</accession>
<dbReference type="AlphaFoldDB" id="A0A6L6IYX2"/>
<keyword evidence="1" id="KW-0472">Membrane</keyword>
<proteinExistence type="predicted"/>
<keyword evidence="4" id="KW-1185">Reference proteome</keyword>
<feature type="transmembrane region" description="Helical" evidence="1">
    <location>
        <begin position="73"/>
        <end position="92"/>
    </location>
</feature>
<protein>
    <recommendedName>
        <fullName evidence="2">DUF1468 domain-containing protein</fullName>
    </recommendedName>
</protein>
<evidence type="ECO:0000313" key="3">
    <source>
        <dbReference type="EMBL" id="MTH65423.1"/>
    </source>
</evidence>
<keyword evidence="1" id="KW-0812">Transmembrane</keyword>
<gene>
    <name evidence="3" type="ORF">GL284_14210</name>
</gene>
<dbReference type="Proteomes" id="UP000478740">
    <property type="component" value="Unassembled WGS sequence"/>
</dbReference>
<reference evidence="3 4" key="1">
    <citation type="submission" date="2019-11" db="EMBL/GenBank/DDBJ databases">
        <authorList>
            <person name="Dong K."/>
        </authorList>
    </citation>
    <scope>NUCLEOTIDE SEQUENCE [LARGE SCALE GENOMIC DNA]</scope>
    <source>
        <strain evidence="3 4">DK608</strain>
    </source>
</reference>
<evidence type="ECO:0000313" key="4">
    <source>
        <dbReference type="Proteomes" id="UP000478740"/>
    </source>
</evidence>
<feature type="transmembrane region" description="Helical" evidence="1">
    <location>
        <begin position="153"/>
        <end position="175"/>
    </location>
</feature>
<feature type="transmembrane region" description="Helical" evidence="1">
    <location>
        <begin position="113"/>
        <end position="141"/>
    </location>
</feature>
<evidence type="ECO:0000256" key="1">
    <source>
        <dbReference type="SAM" id="Phobius"/>
    </source>
</evidence>
<dbReference type="Pfam" id="PF07331">
    <property type="entry name" value="TctB"/>
    <property type="match status" value="1"/>
</dbReference>
<dbReference type="EMBL" id="WMII01000013">
    <property type="protein sequence ID" value="MTH65423.1"/>
    <property type="molecule type" value="Genomic_DNA"/>
</dbReference>
<organism evidence="3 4">
    <name type="scientific">Paracoccus shanxieyensis</name>
    <dbReference type="NCBI Taxonomy" id="2675752"/>
    <lineage>
        <taxon>Bacteria</taxon>
        <taxon>Pseudomonadati</taxon>
        <taxon>Pseudomonadota</taxon>
        <taxon>Alphaproteobacteria</taxon>
        <taxon>Rhodobacterales</taxon>
        <taxon>Paracoccaceae</taxon>
        <taxon>Paracoccus</taxon>
    </lineage>
</organism>
<comment type="caution">
    <text evidence="3">The sequence shown here is derived from an EMBL/GenBank/DDBJ whole genome shotgun (WGS) entry which is preliminary data.</text>
</comment>
<evidence type="ECO:0000259" key="2">
    <source>
        <dbReference type="Pfam" id="PF07331"/>
    </source>
</evidence>
<dbReference type="InterPro" id="IPR009936">
    <property type="entry name" value="DUF1468"/>
</dbReference>
<name>A0A6L6IYX2_9RHOB</name>
<feature type="domain" description="DUF1468" evidence="2">
    <location>
        <begin position="44"/>
        <end position="180"/>
    </location>
</feature>
<sequence length="187" mass="19832">MPTGWRPSWPEIWMRGCKASHPRTYCPRGGSIRMTDTSGSRQLAAFCIILGAGALWVARDYDAGSVIAMGPGFFPRAISGLLILMGIVIFLLRGRDAEQVQEEPAHPLVIARIILCICGAVVLFGITLQPLGLALAVFLMVLLASGARRDAGIVGPVLTATALAALAVVLFVYLLGLSIPVLPRGLI</sequence>
<keyword evidence="1" id="KW-1133">Transmembrane helix</keyword>
<feature type="transmembrane region" description="Helical" evidence="1">
    <location>
        <begin position="43"/>
        <end position="61"/>
    </location>
</feature>